<dbReference type="OrthoDB" id="3713209at2"/>
<dbReference type="PANTHER" id="PTHR19879:SF9">
    <property type="entry name" value="TRANSCRIPTION INITIATION FACTOR TFIID SUBUNIT 5"/>
    <property type="match status" value="1"/>
</dbReference>
<dbReference type="EMBL" id="RQZG01000024">
    <property type="protein sequence ID" value="RRD03262.1"/>
    <property type="molecule type" value="Genomic_DNA"/>
</dbReference>
<protein>
    <submittedName>
        <fullName evidence="4">Uncharacterized protein</fullName>
    </submittedName>
</protein>
<feature type="repeat" description="WD" evidence="3">
    <location>
        <begin position="253"/>
        <end position="290"/>
    </location>
</feature>
<evidence type="ECO:0000256" key="2">
    <source>
        <dbReference type="ARBA" id="ARBA00022737"/>
    </source>
</evidence>
<dbReference type="InterPro" id="IPR001680">
    <property type="entry name" value="WD40_rpt"/>
</dbReference>
<reference evidence="4 5" key="1">
    <citation type="submission" date="2018-11" db="EMBL/GenBank/DDBJ databases">
        <title>Genomes From Bacteria Associated with the Canine Oral Cavity: a Test Case for Automated Genome-Based Taxonomic Assignment.</title>
        <authorList>
            <person name="Coil D.A."/>
            <person name="Jospin G."/>
            <person name="Darling A.E."/>
            <person name="Wallis C."/>
            <person name="Davis I.J."/>
            <person name="Harris S."/>
            <person name="Eisen J.A."/>
            <person name="Holcombe L.J."/>
            <person name="O'Flynn C."/>
        </authorList>
    </citation>
    <scope>NUCLEOTIDE SEQUENCE [LARGE SCALE GENOMIC DNA]</scope>
    <source>
        <strain evidence="4 5">OH887_COT-365</strain>
    </source>
</reference>
<dbReference type="Gene3D" id="2.130.10.10">
    <property type="entry name" value="YVTN repeat-like/Quinoprotein amine dehydrogenase"/>
    <property type="match status" value="2"/>
</dbReference>
<dbReference type="RefSeq" id="WP_124845939.1">
    <property type="nucleotide sequence ID" value="NZ_JAUNKP010000010.1"/>
</dbReference>
<dbReference type="AlphaFoldDB" id="A0A3P1T165"/>
<evidence type="ECO:0000313" key="4">
    <source>
        <dbReference type="EMBL" id="RRD03262.1"/>
    </source>
</evidence>
<organism evidence="4 5">
    <name type="scientific">Arachnia propionica</name>
    <dbReference type="NCBI Taxonomy" id="1750"/>
    <lineage>
        <taxon>Bacteria</taxon>
        <taxon>Bacillati</taxon>
        <taxon>Actinomycetota</taxon>
        <taxon>Actinomycetes</taxon>
        <taxon>Propionibacteriales</taxon>
        <taxon>Propionibacteriaceae</taxon>
        <taxon>Arachnia</taxon>
    </lineage>
</organism>
<proteinExistence type="predicted"/>
<evidence type="ECO:0000313" key="5">
    <source>
        <dbReference type="Proteomes" id="UP000280819"/>
    </source>
</evidence>
<dbReference type="InterPro" id="IPR015943">
    <property type="entry name" value="WD40/YVTN_repeat-like_dom_sf"/>
</dbReference>
<evidence type="ECO:0000256" key="1">
    <source>
        <dbReference type="ARBA" id="ARBA00022574"/>
    </source>
</evidence>
<keyword evidence="2" id="KW-0677">Repeat</keyword>
<dbReference type="InterPro" id="IPR019775">
    <property type="entry name" value="WD40_repeat_CS"/>
</dbReference>
<dbReference type="PROSITE" id="PS00678">
    <property type="entry name" value="WD_REPEATS_1"/>
    <property type="match status" value="1"/>
</dbReference>
<dbReference type="Proteomes" id="UP000280819">
    <property type="component" value="Unassembled WGS sequence"/>
</dbReference>
<dbReference type="PANTHER" id="PTHR19879">
    <property type="entry name" value="TRANSCRIPTION INITIATION FACTOR TFIID"/>
    <property type="match status" value="1"/>
</dbReference>
<keyword evidence="1 3" id="KW-0853">WD repeat</keyword>
<accession>A0A3P1T165</accession>
<gene>
    <name evidence="4" type="ORF">EII34_14765</name>
</gene>
<dbReference type="SMART" id="SM00320">
    <property type="entry name" value="WD40"/>
    <property type="match status" value="4"/>
</dbReference>
<dbReference type="PROSITE" id="PS50082">
    <property type="entry name" value="WD_REPEATS_2"/>
    <property type="match status" value="2"/>
</dbReference>
<sequence>MLRLPGISSASFSPVTDALALLFDDGVLQVRHGDRLHPAVATGLFGMHGPRHAWSPDGSHILVADAVTTQVRDATTGTLISTWDALSGFFATSWSPDGSLVASGGEDGCTIRDPRTGVPRRRLTPEGVVTWTAWSPDAAVLATGILLADDEFTVAFWDTRTGRRLRILTEVHWGVTAFWSLDGSRILTHCEEGGYVQEIDTTSWEVRRGVEVRDFHSHTSPDWHPTGTVAATGGSDGTVNVWDLASGQRLHRIPAHDSDVHHVEFNADGSRLLSIADDDTAHIWTFGGCR</sequence>
<dbReference type="PROSITE" id="PS50294">
    <property type="entry name" value="WD_REPEATS_REGION"/>
    <property type="match status" value="1"/>
</dbReference>
<feature type="repeat" description="WD" evidence="3">
    <location>
        <begin position="223"/>
        <end position="252"/>
    </location>
</feature>
<dbReference type="Pfam" id="PF00400">
    <property type="entry name" value="WD40"/>
    <property type="match status" value="3"/>
</dbReference>
<name>A0A3P1T165_9ACTN</name>
<evidence type="ECO:0000256" key="3">
    <source>
        <dbReference type="PROSITE-ProRule" id="PRU00221"/>
    </source>
</evidence>
<dbReference type="InterPro" id="IPR011047">
    <property type="entry name" value="Quinoprotein_ADH-like_sf"/>
</dbReference>
<comment type="caution">
    <text evidence="4">The sequence shown here is derived from an EMBL/GenBank/DDBJ whole genome shotgun (WGS) entry which is preliminary data.</text>
</comment>
<dbReference type="SUPFAM" id="SSF50998">
    <property type="entry name" value="Quinoprotein alcohol dehydrogenase-like"/>
    <property type="match status" value="1"/>
</dbReference>